<feature type="compositionally biased region" description="Polar residues" evidence="1">
    <location>
        <begin position="148"/>
        <end position="160"/>
    </location>
</feature>
<dbReference type="Proteomes" id="UP000515908">
    <property type="component" value="Chromosome 09"/>
</dbReference>
<dbReference type="EMBL" id="LR877153">
    <property type="protein sequence ID" value="CAD2217537.1"/>
    <property type="molecule type" value="Genomic_DNA"/>
</dbReference>
<evidence type="ECO:0000256" key="1">
    <source>
        <dbReference type="SAM" id="MobiDB-lite"/>
    </source>
</evidence>
<proteinExistence type="predicted"/>
<sequence length="160" mass="17725">MALLMPKPPPNPMSEPPPPLPIKAIEDRKPSVLVYPIPQSRDNVPLQLAIALGETMNVRVGPTTIVGNVARIDVPNHKVELRALSLKRFTCVGQKVYIFKNDRIIDNPDLLVRRGGRGRGGGRGRDRGPPGDYGYRDEIGVDSRENWYPQQQTGPDDSAR</sequence>
<organism evidence="2 3">
    <name type="scientific">Angomonas deanei</name>
    <dbReference type="NCBI Taxonomy" id="59799"/>
    <lineage>
        <taxon>Eukaryota</taxon>
        <taxon>Discoba</taxon>
        <taxon>Euglenozoa</taxon>
        <taxon>Kinetoplastea</taxon>
        <taxon>Metakinetoplastina</taxon>
        <taxon>Trypanosomatida</taxon>
        <taxon>Trypanosomatidae</taxon>
        <taxon>Strigomonadinae</taxon>
        <taxon>Angomonas</taxon>
    </lineage>
</organism>
<protein>
    <submittedName>
        <fullName evidence="2">Uncharacterized protein</fullName>
    </submittedName>
</protein>
<feature type="region of interest" description="Disordered" evidence="1">
    <location>
        <begin position="110"/>
        <end position="160"/>
    </location>
</feature>
<evidence type="ECO:0000313" key="3">
    <source>
        <dbReference type="Proteomes" id="UP000515908"/>
    </source>
</evidence>
<keyword evidence="3" id="KW-1185">Reference proteome</keyword>
<evidence type="ECO:0000313" key="2">
    <source>
        <dbReference type="EMBL" id="CAD2217537.1"/>
    </source>
</evidence>
<feature type="compositionally biased region" description="Basic and acidic residues" evidence="1">
    <location>
        <begin position="123"/>
        <end position="145"/>
    </location>
</feature>
<dbReference type="AlphaFoldDB" id="A0A7G2CEU5"/>
<dbReference type="VEuPathDB" id="TriTrypDB:ADEAN_000501500"/>
<reference evidence="2 3" key="1">
    <citation type="submission" date="2020-08" db="EMBL/GenBank/DDBJ databases">
        <authorList>
            <person name="Newling K."/>
            <person name="Davey J."/>
            <person name="Forrester S."/>
        </authorList>
    </citation>
    <scope>NUCLEOTIDE SEQUENCE [LARGE SCALE GENOMIC DNA]</scope>
    <source>
        <strain evidence="3">Crithidia deanei Carvalho (ATCC PRA-265)</strain>
    </source>
</reference>
<accession>A0A7G2CEU5</accession>
<name>A0A7G2CEU5_9TRYP</name>
<gene>
    <name evidence="2" type="ORF">ADEAN_000501500</name>
</gene>